<dbReference type="RefSeq" id="WP_089216641.1">
    <property type="nucleotide sequence ID" value="NZ_FZPA01000010.1"/>
</dbReference>
<evidence type="ECO:0008006" key="5">
    <source>
        <dbReference type="Google" id="ProtNLM"/>
    </source>
</evidence>
<dbReference type="AlphaFoldDB" id="A0A239JLW8"/>
<evidence type="ECO:0000256" key="1">
    <source>
        <dbReference type="SAM" id="MobiDB-lite"/>
    </source>
</evidence>
<evidence type="ECO:0000256" key="2">
    <source>
        <dbReference type="SAM" id="SignalP"/>
    </source>
</evidence>
<dbReference type="PROSITE" id="PS51318">
    <property type="entry name" value="TAT"/>
    <property type="match status" value="1"/>
</dbReference>
<sequence length="172" mass="17588">MSKRHSLLRGAAAVLPMLAIAGCAAIPKPEAPAPAPAPVAAPPPSPAPPPALPWDERQLDKGAWSYDAGSRTARFVQTGNASPLVTMACSGGAIRLAAGLGGTGAPLDVSLRTSSGADRLRFEGGAATLPARDARLDRIAFSRGRFALEASNGSTLTLPVQSEIGRVIEDCR</sequence>
<feature type="chain" id="PRO_5012308770" description="Lipoprotein" evidence="2">
    <location>
        <begin position="22"/>
        <end position="172"/>
    </location>
</feature>
<keyword evidence="2" id="KW-0732">Signal</keyword>
<dbReference type="PROSITE" id="PS51257">
    <property type="entry name" value="PROKAR_LIPOPROTEIN"/>
    <property type="match status" value="1"/>
</dbReference>
<feature type="signal peptide" evidence="2">
    <location>
        <begin position="1"/>
        <end position="21"/>
    </location>
</feature>
<dbReference type="OrthoDB" id="7629232at2"/>
<evidence type="ECO:0000313" key="4">
    <source>
        <dbReference type="Proteomes" id="UP000198339"/>
    </source>
</evidence>
<accession>A0A239JLW8</accession>
<gene>
    <name evidence="3" type="ORF">SAMN06295955_110149</name>
</gene>
<proteinExistence type="predicted"/>
<feature type="region of interest" description="Disordered" evidence="1">
    <location>
        <begin position="31"/>
        <end position="56"/>
    </location>
</feature>
<reference evidence="3 4" key="1">
    <citation type="submission" date="2017-06" db="EMBL/GenBank/DDBJ databases">
        <authorList>
            <person name="Kim H.J."/>
            <person name="Triplett B.A."/>
        </authorList>
    </citation>
    <scope>NUCLEOTIDE SEQUENCE [LARGE SCALE GENOMIC DNA]</scope>
    <source>
        <strain evidence="3 4">DS15</strain>
    </source>
</reference>
<organism evidence="3 4">
    <name type="scientific">Sphingopyxis indica</name>
    <dbReference type="NCBI Taxonomy" id="436663"/>
    <lineage>
        <taxon>Bacteria</taxon>
        <taxon>Pseudomonadati</taxon>
        <taxon>Pseudomonadota</taxon>
        <taxon>Alphaproteobacteria</taxon>
        <taxon>Sphingomonadales</taxon>
        <taxon>Sphingomonadaceae</taxon>
        <taxon>Sphingopyxis</taxon>
    </lineage>
</organism>
<dbReference type="EMBL" id="FZPA01000010">
    <property type="protein sequence ID" value="SNT06779.1"/>
    <property type="molecule type" value="Genomic_DNA"/>
</dbReference>
<dbReference type="Proteomes" id="UP000198339">
    <property type="component" value="Unassembled WGS sequence"/>
</dbReference>
<feature type="compositionally biased region" description="Pro residues" evidence="1">
    <location>
        <begin position="31"/>
        <end position="52"/>
    </location>
</feature>
<name>A0A239JLW8_9SPHN</name>
<evidence type="ECO:0000313" key="3">
    <source>
        <dbReference type="EMBL" id="SNT06779.1"/>
    </source>
</evidence>
<dbReference type="InterPro" id="IPR006311">
    <property type="entry name" value="TAT_signal"/>
</dbReference>
<protein>
    <recommendedName>
        <fullName evidence="5">Lipoprotein</fullName>
    </recommendedName>
</protein>
<keyword evidence="4" id="KW-1185">Reference proteome</keyword>